<dbReference type="GO" id="GO:0005829">
    <property type="term" value="C:cytosol"/>
    <property type="evidence" value="ECO:0007669"/>
    <property type="project" value="TreeGrafter"/>
</dbReference>
<protein>
    <submittedName>
        <fullName evidence="12">Superfamily II DNA/RNA helicase</fullName>
    </submittedName>
</protein>
<comment type="similarity">
    <text evidence="5 7">Belongs to the DEAD box helicase family.</text>
</comment>
<dbReference type="GO" id="GO:0003724">
    <property type="term" value="F:RNA helicase activity"/>
    <property type="evidence" value="ECO:0007669"/>
    <property type="project" value="InterPro"/>
</dbReference>
<dbReference type="PANTHER" id="PTHR47959:SF17">
    <property type="entry name" value="ATP-DEPENDENT RNA HELICASE DEAD BOX FAMILY"/>
    <property type="match status" value="1"/>
</dbReference>
<dbReference type="AlphaFoldDB" id="A0A7Y9IZB9"/>
<dbReference type="PROSITE" id="PS51195">
    <property type="entry name" value="Q_MOTIF"/>
    <property type="match status" value="1"/>
</dbReference>
<keyword evidence="13" id="KW-1185">Reference proteome</keyword>
<feature type="compositionally biased region" description="Low complexity" evidence="8">
    <location>
        <begin position="382"/>
        <end position="395"/>
    </location>
</feature>
<feature type="short sequence motif" description="Q motif" evidence="6">
    <location>
        <begin position="1"/>
        <end position="29"/>
    </location>
</feature>
<dbReference type="GO" id="GO:0016787">
    <property type="term" value="F:hydrolase activity"/>
    <property type="evidence" value="ECO:0007669"/>
    <property type="project" value="UniProtKB-KW"/>
</dbReference>
<dbReference type="InterPro" id="IPR014001">
    <property type="entry name" value="Helicase_ATP-bd"/>
</dbReference>
<evidence type="ECO:0000256" key="1">
    <source>
        <dbReference type="ARBA" id="ARBA00022741"/>
    </source>
</evidence>
<feature type="compositionally biased region" description="Basic and acidic residues" evidence="8">
    <location>
        <begin position="432"/>
        <end position="442"/>
    </location>
</feature>
<keyword evidence="1 7" id="KW-0547">Nucleotide-binding</keyword>
<dbReference type="PANTHER" id="PTHR47959">
    <property type="entry name" value="ATP-DEPENDENT RNA HELICASE RHLE-RELATED"/>
    <property type="match status" value="1"/>
</dbReference>
<dbReference type="InterPro" id="IPR044742">
    <property type="entry name" value="DEAD/DEAH_RhlB"/>
</dbReference>
<accession>A0A7Y9IZB9</accession>
<evidence type="ECO:0000259" key="10">
    <source>
        <dbReference type="PROSITE" id="PS51194"/>
    </source>
</evidence>
<evidence type="ECO:0000313" key="13">
    <source>
        <dbReference type="Proteomes" id="UP000542125"/>
    </source>
</evidence>
<evidence type="ECO:0000256" key="8">
    <source>
        <dbReference type="SAM" id="MobiDB-lite"/>
    </source>
</evidence>
<evidence type="ECO:0000259" key="11">
    <source>
        <dbReference type="PROSITE" id="PS51195"/>
    </source>
</evidence>
<sequence>MSFESLGLAPALVSACAEAGFTEPTTVQAQAIPLALAGHDLMVSSQTGSGKTAAFMLPALHRQLAGSPLRAAGVRILVLTPTRELAQQVSDATRVFGKALGWLKTTTVVGGMPYGAQLKALSRRVDVLVATPGRLLDHVQSGRVNLAEVETLVLDEADRMLDMGFIDDIEAIVAKTPASRQTLLFSATLDGTIAKLASRMMRDPQRIEVAGQKEKHANITQTLLYADDMSHKTRLLDHLLRDTSLQQAIVFTSTKRAADDLANDLADQGFSAAALHGDMNQRQRTRTLGMMQRGQVQVLVATDVAARGIDVQGISHVINFDLPMQAEDYVHRIGRTGRAGRDGVAFTLATHAERHKVRTIERYTEQSVPVSTIAGLEPQRAPRPGSDRPSGPRRSGPGGKPGWKPGFSRDRGASAGAGFRNEPPRPQGERSFSADRPARTWADRPVTAGQTDRPRSPRPEGERREFRTDGAAAPRRFDSRRKAA</sequence>
<reference evidence="12 13" key="1">
    <citation type="submission" date="2020-07" db="EMBL/GenBank/DDBJ databases">
        <title>Genomic Encyclopedia of Type Strains, Phase IV (KMG-V): Genome sequencing to study the core and pangenomes of soil and plant-associated prokaryotes.</title>
        <authorList>
            <person name="Whitman W."/>
        </authorList>
    </citation>
    <scope>NUCLEOTIDE SEQUENCE [LARGE SCALE GENOMIC DNA]</scope>
    <source>
        <strain evidence="12 13">SAS40</strain>
    </source>
</reference>
<dbReference type="SMART" id="SM00487">
    <property type="entry name" value="DEXDc"/>
    <property type="match status" value="1"/>
</dbReference>
<keyword evidence="4 7" id="KW-0067">ATP-binding</keyword>
<evidence type="ECO:0000256" key="2">
    <source>
        <dbReference type="ARBA" id="ARBA00022801"/>
    </source>
</evidence>
<dbReference type="Gene3D" id="3.40.50.300">
    <property type="entry name" value="P-loop containing nucleotide triphosphate hydrolases"/>
    <property type="match status" value="2"/>
</dbReference>
<dbReference type="InterPro" id="IPR001650">
    <property type="entry name" value="Helicase_C-like"/>
</dbReference>
<dbReference type="PROSITE" id="PS51194">
    <property type="entry name" value="HELICASE_CTER"/>
    <property type="match status" value="1"/>
</dbReference>
<dbReference type="InterPro" id="IPR014014">
    <property type="entry name" value="RNA_helicase_DEAD_Q_motif"/>
</dbReference>
<name>A0A7Y9IZB9_9BURK</name>
<organism evidence="12 13">
    <name type="scientific">Pigmentiphaga litoralis</name>
    <dbReference type="NCBI Taxonomy" id="516702"/>
    <lineage>
        <taxon>Bacteria</taxon>
        <taxon>Pseudomonadati</taxon>
        <taxon>Pseudomonadota</taxon>
        <taxon>Betaproteobacteria</taxon>
        <taxon>Burkholderiales</taxon>
        <taxon>Alcaligenaceae</taxon>
        <taxon>Pigmentiphaga</taxon>
    </lineage>
</organism>
<dbReference type="PROSITE" id="PS51192">
    <property type="entry name" value="HELICASE_ATP_BIND_1"/>
    <property type="match status" value="1"/>
</dbReference>
<dbReference type="PROSITE" id="PS00039">
    <property type="entry name" value="DEAD_ATP_HELICASE"/>
    <property type="match status" value="1"/>
</dbReference>
<dbReference type="CDD" id="cd18787">
    <property type="entry name" value="SF2_C_DEAD"/>
    <property type="match status" value="1"/>
</dbReference>
<comment type="caution">
    <text evidence="12">The sequence shown here is derived from an EMBL/GenBank/DDBJ whole genome shotgun (WGS) entry which is preliminary data.</text>
</comment>
<dbReference type="EMBL" id="JACBYR010000003">
    <property type="protein sequence ID" value="NYE85809.1"/>
    <property type="molecule type" value="Genomic_DNA"/>
</dbReference>
<evidence type="ECO:0000256" key="6">
    <source>
        <dbReference type="PROSITE-ProRule" id="PRU00552"/>
    </source>
</evidence>
<keyword evidence="2 7" id="KW-0378">Hydrolase</keyword>
<dbReference type="GO" id="GO:0003676">
    <property type="term" value="F:nucleic acid binding"/>
    <property type="evidence" value="ECO:0007669"/>
    <property type="project" value="InterPro"/>
</dbReference>
<feature type="domain" description="Helicase C-terminal" evidence="10">
    <location>
        <begin position="235"/>
        <end position="379"/>
    </location>
</feature>
<evidence type="ECO:0000256" key="7">
    <source>
        <dbReference type="RuleBase" id="RU000492"/>
    </source>
</evidence>
<feature type="compositionally biased region" description="Basic and acidic residues" evidence="8">
    <location>
        <begin position="452"/>
        <end position="468"/>
    </location>
</feature>
<evidence type="ECO:0000256" key="5">
    <source>
        <dbReference type="ARBA" id="ARBA00038437"/>
    </source>
</evidence>
<dbReference type="CDD" id="cd00268">
    <property type="entry name" value="DEADc"/>
    <property type="match status" value="1"/>
</dbReference>
<dbReference type="InterPro" id="IPR027417">
    <property type="entry name" value="P-loop_NTPase"/>
</dbReference>
<dbReference type="SMART" id="SM00490">
    <property type="entry name" value="HELICc"/>
    <property type="match status" value="1"/>
</dbReference>
<evidence type="ECO:0000313" key="12">
    <source>
        <dbReference type="EMBL" id="NYE85809.1"/>
    </source>
</evidence>
<gene>
    <name evidence="12" type="ORF">FHW18_005128</name>
</gene>
<dbReference type="InterPro" id="IPR050079">
    <property type="entry name" value="DEAD_box_RNA_helicase"/>
</dbReference>
<dbReference type="RefSeq" id="WP_179590226.1">
    <property type="nucleotide sequence ID" value="NZ_JACBYR010000003.1"/>
</dbReference>
<evidence type="ECO:0000256" key="4">
    <source>
        <dbReference type="ARBA" id="ARBA00022840"/>
    </source>
</evidence>
<evidence type="ECO:0000256" key="3">
    <source>
        <dbReference type="ARBA" id="ARBA00022806"/>
    </source>
</evidence>
<proteinExistence type="inferred from homology"/>
<dbReference type="InterPro" id="IPR011545">
    <property type="entry name" value="DEAD/DEAH_box_helicase_dom"/>
</dbReference>
<keyword evidence="3 7" id="KW-0347">Helicase</keyword>
<dbReference type="Pfam" id="PF00271">
    <property type="entry name" value="Helicase_C"/>
    <property type="match status" value="1"/>
</dbReference>
<feature type="domain" description="Helicase ATP-binding" evidence="9">
    <location>
        <begin position="32"/>
        <end position="207"/>
    </location>
</feature>
<dbReference type="Proteomes" id="UP000542125">
    <property type="component" value="Unassembled WGS sequence"/>
</dbReference>
<feature type="domain" description="DEAD-box RNA helicase Q" evidence="11">
    <location>
        <begin position="1"/>
        <end position="29"/>
    </location>
</feature>
<dbReference type="GO" id="GO:0005524">
    <property type="term" value="F:ATP binding"/>
    <property type="evidence" value="ECO:0007669"/>
    <property type="project" value="UniProtKB-KW"/>
</dbReference>
<feature type="region of interest" description="Disordered" evidence="8">
    <location>
        <begin position="368"/>
        <end position="484"/>
    </location>
</feature>
<dbReference type="InterPro" id="IPR000629">
    <property type="entry name" value="RNA-helicase_DEAD-box_CS"/>
</dbReference>
<dbReference type="Pfam" id="PF00270">
    <property type="entry name" value="DEAD"/>
    <property type="match status" value="1"/>
</dbReference>
<dbReference type="SUPFAM" id="SSF52540">
    <property type="entry name" value="P-loop containing nucleoside triphosphate hydrolases"/>
    <property type="match status" value="1"/>
</dbReference>
<feature type="compositionally biased region" description="Basic and acidic residues" evidence="8">
    <location>
        <begin position="475"/>
        <end position="484"/>
    </location>
</feature>
<evidence type="ECO:0000259" key="9">
    <source>
        <dbReference type="PROSITE" id="PS51192"/>
    </source>
</evidence>